<dbReference type="FunFam" id="3.40.50.300:FF:000870">
    <property type="entry name" value="MutS protein homolog 4"/>
    <property type="match status" value="1"/>
</dbReference>
<dbReference type="SUPFAM" id="SSF55271">
    <property type="entry name" value="DNA repair protein MutS, domain I"/>
    <property type="match status" value="1"/>
</dbReference>
<dbReference type="Pfam" id="PF00488">
    <property type="entry name" value="MutS_V"/>
    <property type="match status" value="1"/>
</dbReference>
<evidence type="ECO:0000256" key="9">
    <source>
        <dbReference type="HAMAP-Rule" id="MF_00096"/>
    </source>
</evidence>
<name>A0A380RXZ4_FIBSU</name>
<dbReference type="GO" id="GO:0030983">
    <property type="term" value="F:mismatched DNA binding"/>
    <property type="evidence" value="ECO:0007669"/>
    <property type="project" value="InterPro"/>
</dbReference>
<dbReference type="Gene3D" id="1.10.1420.10">
    <property type="match status" value="2"/>
</dbReference>
<evidence type="ECO:0000256" key="3">
    <source>
        <dbReference type="ARBA" id="ARBA00022741"/>
    </source>
</evidence>
<dbReference type="SMART" id="SM00534">
    <property type="entry name" value="MUTSac"/>
    <property type="match status" value="1"/>
</dbReference>
<dbReference type="Proteomes" id="UP000255423">
    <property type="component" value="Unassembled WGS sequence"/>
</dbReference>
<sequence length="879" mass="97355">MAVTPLMQQYYEIKKENPGCILFFRMGDFFELFEDDAVIASKILGLTLTSRNNGASGATPLCGFPHHAAERYVPKMVAAGYRIAICEQVEDPKLAKGIVKRDIVEIISAGTAMNEENLNAKEANYLCAYVPATSDDGKGGNGDVAAFAIADVTTGYLATCRSSVQAFECEFSRRMPKEIVIPEGTTIPSAIMDLIKAENVLVTELPAILFAEDQAKDVLFTHFKVEALDGLGLDGRVFETSVTGALLQYLINQKKSELSHFTTLEILNLDDYMTLDPSTLRNLELVRPLNADDYSSTLCSVLDFTVTAMGGRTLKDWVSHPLIAVDRIREREEAVGELVQNPVALDELKESLTSILDMERLMGRVGSGRANARDLAGMGRSLSQASKVADVLEGLHAPLFEGLRETLNAAKGRGEDLLKYFNDDLPMTVREGGMIRPGASAELDAMNEDIKERREWIASLEGRERERLGIPSLKVGYNRVFGYYIEITKAQMAKATQPIPDEYIRKQTTVNGERYITPEMKECESVISNAEVNIHALEYKIFCELRERVNSWRAELQGIADAIARVDSLYSFARAARKYNYVCPEVFEGTGIEIRGGFHPVIVAVNPDLNFIPNDVTLSPDGTRLMLITGPNMAGKSTYLRQTGLIVLMAQIGCFVPAESARIGVVDRIFTRVGASDRLSRGLSTFMVEMIETANILRNATPHSLVLLDEIGRGTSTFDGLSIAWAIVETLHSEPARMALTLFATHYHELTGLVESLEHAGNFQVAVQEKGDKLTFLHKILEGACDSSYGIHVAEMAGLPPNVVRRARKILLRLEKQKIDPSDEAQNKKIKAQPQMDLFAPPDENTLLLKDEIRRLKPEEMTPMQALQRLMDLKENYGK</sequence>
<evidence type="ECO:0000259" key="11">
    <source>
        <dbReference type="PROSITE" id="PS00486"/>
    </source>
</evidence>
<dbReference type="PIRSF" id="PIRSF037677">
    <property type="entry name" value="DNA_mis_repair_Msh6"/>
    <property type="match status" value="1"/>
</dbReference>
<dbReference type="RefSeq" id="WP_073424465.1">
    <property type="nucleotide sequence ID" value="NZ_UHJL01000001.1"/>
</dbReference>
<dbReference type="PANTHER" id="PTHR11361">
    <property type="entry name" value="DNA MISMATCH REPAIR PROTEIN MUTS FAMILY MEMBER"/>
    <property type="match status" value="1"/>
</dbReference>
<evidence type="ECO:0000256" key="6">
    <source>
        <dbReference type="ARBA" id="ARBA00023125"/>
    </source>
</evidence>
<dbReference type="NCBIfam" id="TIGR01070">
    <property type="entry name" value="mutS1"/>
    <property type="match status" value="1"/>
</dbReference>
<evidence type="ECO:0000256" key="2">
    <source>
        <dbReference type="ARBA" id="ARBA00021982"/>
    </source>
</evidence>
<dbReference type="InterPro" id="IPR036187">
    <property type="entry name" value="DNA_mismatch_repair_MutS_sf"/>
</dbReference>
<dbReference type="Gene3D" id="3.40.50.300">
    <property type="entry name" value="P-loop containing nucleotide triphosphate hydrolases"/>
    <property type="match status" value="1"/>
</dbReference>
<dbReference type="InterPro" id="IPR007695">
    <property type="entry name" value="DNA_mismatch_repair_MutS-lik_N"/>
</dbReference>
<dbReference type="GO" id="GO:0005524">
    <property type="term" value="F:ATP binding"/>
    <property type="evidence" value="ECO:0007669"/>
    <property type="project" value="UniProtKB-UniRule"/>
</dbReference>
<evidence type="ECO:0000256" key="7">
    <source>
        <dbReference type="ARBA" id="ARBA00023204"/>
    </source>
</evidence>
<dbReference type="CDD" id="cd03284">
    <property type="entry name" value="ABC_MutS1"/>
    <property type="match status" value="1"/>
</dbReference>
<keyword evidence="7 9" id="KW-0234">DNA repair</keyword>
<evidence type="ECO:0000313" key="12">
    <source>
        <dbReference type="EMBL" id="SUQ19752.1"/>
    </source>
</evidence>
<dbReference type="PANTHER" id="PTHR11361:SF34">
    <property type="entry name" value="DNA MISMATCH REPAIR PROTEIN MSH1, MITOCHONDRIAL"/>
    <property type="match status" value="1"/>
</dbReference>
<comment type="function">
    <text evidence="8 9">This protein is involved in the repair of mismatches in DNA. It is possible that it carries out the mismatch recognition step. This protein has a weak ATPase activity.</text>
</comment>
<dbReference type="SUPFAM" id="SSF48334">
    <property type="entry name" value="DNA repair protein MutS, domain III"/>
    <property type="match status" value="1"/>
</dbReference>
<dbReference type="FunFam" id="3.40.1170.10:FF:000001">
    <property type="entry name" value="DNA mismatch repair protein MutS"/>
    <property type="match status" value="1"/>
</dbReference>
<comment type="similarity">
    <text evidence="1 9 10">Belongs to the DNA mismatch repair MutS family.</text>
</comment>
<dbReference type="InterPro" id="IPR007861">
    <property type="entry name" value="DNA_mismatch_repair_MutS_clamp"/>
</dbReference>
<dbReference type="Pfam" id="PF01624">
    <property type="entry name" value="MutS_I"/>
    <property type="match status" value="1"/>
</dbReference>
<evidence type="ECO:0000256" key="8">
    <source>
        <dbReference type="ARBA" id="ARBA00024647"/>
    </source>
</evidence>
<organism evidence="12 13">
    <name type="scientific">Fibrobacter succinogenes</name>
    <name type="common">Bacteroides succinogenes</name>
    <dbReference type="NCBI Taxonomy" id="833"/>
    <lineage>
        <taxon>Bacteria</taxon>
        <taxon>Pseudomonadati</taxon>
        <taxon>Fibrobacterota</taxon>
        <taxon>Fibrobacteria</taxon>
        <taxon>Fibrobacterales</taxon>
        <taxon>Fibrobacteraceae</taxon>
        <taxon>Fibrobacter</taxon>
    </lineage>
</organism>
<dbReference type="InterPro" id="IPR017261">
    <property type="entry name" value="DNA_mismatch_repair_MutS/MSH"/>
</dbReference>
<accession>A0A380RXZ4</accession>
<dbReference type="AlphaFoldDB" id="A0A380RXZ4"/>
<dbReference type="Pfam" id="PF05190">
    <property type="entry name" value="MutS_IV"/>
    <property type="match status" value="1"/>
</dbReference>
<evidence type="ECO:0000256" key="10">
    <source>
        <dbReference type="RuleBase" id="RU003756"/>
    </source>
</evidence>
<dbReference type="Gene3D" id="3.40.1170.10">
    <property type="entry name" value="DNA repair protein MutS, domain I"/>
    <property type="match status" value="1"/>
</dbReference>
<dbReference type="InterPro" id="IPR027417">
    <property type="entry name" value="P-loop_NTPase"/>
</dbReference>
<dbReference type="GO" id="GO:0003684">
    <property type="term" value="F:damaged DNA binding"/>
    <property type="evidence" value="ECO:0007669"/>
    <property type="project" value="UniProtKB-UniRule"/>
</dbReference>
<dbReference type="InterPro" id="IPR045076">
    <property type="entry name" value="MutS"/>
</dbReference>
<dbReference type="EMBL" id="UHJL01000001">
    <property type="protein sequence ID" value="SUQ19752.1"/>
    <property type="molecule type" value="Genomic_DNA"/>
</dbReference>
<dbReference type="InterPro" id="IPR000432">
    <property type="entry name" value="DNA_mismatch_repair_MutS_C"/>
</dbReference>
<dbReference type="Gene3D" id="3.30.420.110">
    <property type="entry name" value="MutS, connector domain"/>
    <property type="match status" value="1"/>
</dbReference>
<dbReference type="GO" id="GO:0140664">
    <property type="term" value="F:ATP-dependent DNA damage sensor activity"/>
    <property type="evidence" value="ECO:0007669"/>
    <property type="project" value="InterPro"/>
</dbReference>
<dbReference type="InterPro" id="IPR007860">
    <property type="entry name" value="DNA_mmatch_repair_MutS_con_dom"/>
</dbReference>
<dbReference type="GO" id="GO:0006298">
    <property type="term" value="P:mismatch repair"/>
    <property type="evidence" value="ECO:0007669"/>
    <property type="project" value="UniProtKB-UniRule"/>
</dbReference>
<dbReference type="SMART" id="SM00533">
    <property type="entry name" value="MUTSd"/>
    <property type="match status" value="1"/>
</dbReference>
<keyword evidence="4 9" id="KW-0227">DNA damage</keyword>
<evidence type="ECO:0000313" key="13">
    <source>
        <dbReference type="Proteomes" id="UP000255423"/>
    </source>
</evidence>
<dbReference type="Pfam" id="PF05192">
    <property type="entry name" value="MutS_III"/>
    <property type="match status" value="1"/>
</dbReference>
<dbReference type="HAMAP" id="MF_00096">
    <property type="entry name" value="MutS"/>
    <property type="match status" value="1"/>
</dbReference>
<dbReference type="SUPFAM" id="SSF52540">
    <property type="entry name" value="P-loop containing nucleoside triphosphate hydrolases"/>
    <property type="match status" value="1"/>
</dbReference>
<reference evidence="12 13" key="1">
    <citation type="submission" date="2017-08" db="EMBL/GenBank/DDBJ databases">
        <authorList>
            <person name="de Groot N.N."/>
        </authorList>
    </citation>
    <scope>NUCLEOTIDE SEQUENCE [LARGE SCALE GENOMIC DNA]</scope>
    <source>
        <strain evidence="12 13">HM2</strain>
    </source>
</reference>
<dbReference type="NCBIfam" id="NF003810">
    <property type="entry name" value="PRK05399.1"/>
    <property type="match status" value="1"/>
</dbReference>
<gene>
    <name evidence="9" type="primary">mutS</name>
    <name evidence="12" type="ORF">SAMN05661053_0993</name>
</gene>
<dbReference type="InterPro" id="IPR036678">
    <property type="entry name" value="MutS_con_dom_sf"/>
</dbReference>
<protein>
    <recommendedName>
        <fullName evidence="2 9">DNA mismatch repair protein MutS</fullName>
    </recommendedName>
</protein>
<evidence type="ECO:0000256" key="4">
    <source>
        <dbReference type="ARBA" id="ARBA00022763"/>
    </source>
</evidence>
<evidence type="ECO:0000256" key="1">
    <source>
        <dbReference type="ARBA" id="ARBA00006271"/>
    </source>
</evidence>
<dbReference type="InterPro" id="IPR007696">
    <property type="entry name" value="DNA_mismatch_repair_MutS_core"/>
</dbReference>
<dbReference type="Pfam" id="PF05188">
    <property type="entry name" value="MutS_II"/>
    <property type="match status" value="1"/>
</dbReference>
<evidence type="ECO:0000256" key="5">
    <source>
        <dbReference type="ARBA" id="ARBA00022840"/>
    </source>
</evidence>
<keyword evidence="5 9" id="KW-0067">ATP-binding</keyword>
<proteinExistence type="inferred from homology"/>
<feature type="binding site" evidence="9">
    <location>
        <begin position="630"/>
        <end position="637"/>
    </location>
    <ligand>
        <name>ATP</name>
        <dbReference type="ChEBI" id="CHEBI:30616"/>
    </ligand>
</feature>
<feature type="domain" description="DNA mismatch repair proteins mutS family" evidence="11">
    <location>
        <begin position="704"/>
        <end position="720"/>
    </location>
</feature>
<dbReference type="GO" id="GO:0005829">
    <property type="term" value="C:cytosol"/>
    <property type="evidence" value="ECO:0007669"/>
    <property type="project" value="TreeGrafter"/>
</dbReference>
<dbReference type="SUPFAM" id="SSF53150">
    <property type="entry name" value="DNA repair protein MutS, domain II"/>
    <property type="match status" value="1"/>
</dbReference>
<dbReference type="InterPro" id="IPR005748">
    <property type="entry name" value="DNA_mismatch_repair_MutS"/>
</dbReference>
<dbReference type="InterPro" id="IPR016151">
    <property type="entry name" value="DNA_mismatch_repair_MutS_N"/>
</dbReference>
<dbReference type="PROSITE" id="PS00486">
    <property type="entry name" value="DNA_MISMATCH_REPAIR_2"/>
    <property type="match status" value="1"/>
</dbReference>
<keyword evidence="3 9" id="KW-0547">Nucleotide-binding</keyword>
<keyword evidence="6 9" id="KW-0238">DNA-binding</keyword>